<comment type="pathway">
    <text evidence="1">Protein modification; protein ubiquitination.</text>
</comment>
<feature type="compositionally biased region" description="Basic and acidic residues" evidence="8">
    <location>
        <begin position="615"/>
        <end position="624"/>
    </location>
</feature>
<feature type="region of interest" description="Disordered" evidence="8">
    <location>
        <begin position="235"/>
        <end position="258"/>
    </location>
</feature>
<name>A0A4E9DZB5_GIBZA</name>
<dbReference type="GO" id="GO:0008270">
    <property type="term" value="F:zinc ion binding"/>
    <property type="evidence" value="ECO:0007669"/>
    <property type="project" value="UniProtKB-KW"/>
</dbReference>
<keyword evidence="2" id="KW-0808">Transferase</keyword>
<dbReference type="PANTHER" id="PTHR22770:SF47">
    <property type="entry name" value="E3 UBIQUITIN-PROTEIN LIGASE RNF216"/>
    <property type="match status" value="1"/>
</dbReference>
<evidence type="ECO:0000256" key="4">
    <source>
        <dbReference type="ARBA" id="ARBA00022737"/>
    </source>
</evidence>
<feature type="compositionally biased region" description="Basic residues" evidence="8">
    <location>
        <begin position="668"/>
        <end position="680"/>
    </location>
</feature>
<sequence length="893" mass="100691">MSSQSRGIPVQHNPSSTNYRLIELPPDLQNILEAEDAPVLSIESSDTSAIIKTPNKTYALRQKNTSNALMLILPMTSSSEDKPIGQGISIVSTIKETVELDVVPEKATSASGKGKWHEREASACPITPKIQVSTSDHTMVASTEDTKKDTDTDEVSQDTKDMCIQKVTTLFPDICLQSLQSIAVPLHFCFSAVIDHIIDLLDSGQIYKKREQPKQSIGKRKRDATEQDDGLEKKLLKDKHLYNSNDREPPHLSKRDPPLVKNMIAGDFQFVPVRTVQKFLTENNYLLYPTYLALNKSIQETHKPLSWKYKKTATVQSPRYKEENLENSIRLADTTSEEGQQEVDLMEELKAARLARRYANLERQKELEAIEADKQMIDEAQSRGEIKECECCFADTPFNRLGHCNAENAHSFCIQCLRRNAEDQVGLSKYELTCLSTEGCNAGFSYKERQKFLPESLASALDRIEQDENVRLAELPDLAQCPFCSYAEEYPPVAINKEFRCRMPECMVTSCRLCKLVTHVPKTCKEAAVERGLDKRRHVEEAMSEALIRKCNKCNTPFIKDSGCNKMTCSKPNCRNVQCYVCHESCEYDHFDQPERGGKLGNCPLFEDSEVRHHEEVEEAEKNAKQKALQDNPDLEPEALDFTVSSNVKKDDDRRMKKSAAAAGDYARRRRPRHHHGNHGRRQENDGQDRALPRVANGPIQHNLPWQRNGLVHPPQILAQRQQMQQVQTGQEQANQNLEQGRAMPHNARPQVQAPLNQQIMQLHALLGVDQHAEQQKRQQAQAQYQMVQEMNQARQTLQQQRLGSMRNHLSVSSINAQHNLAKGLGLFPIPSQGAPAPQMQTAAALQPVPAGLHSQQGSNPYILPDPDFIPDELFPFDLFPPNGQQPPAGSRG</sequence>
<keyword evidence="5" id="KW-0863">Zinc-finger</keyword>
<dbReference type="InterPro" id="IPR047546">
    <property type="entry name" value="Rcat_RBR_RNF216"/>
</dbReference>
<dbReference type="EMBL" id="CAJPIJ010000071">
    <property type="protein sequence ID" value="CAG1966685.1"/>
    <property type="molecule type" value="Genomic_DNA"/>
</dbReference>
<dbReference type="SUPFAM" id="SSF57850">
    <property type="entry name" value="RING/U-box"/>
    <property type="match status" value="1"/>
</dbReference>
<dbReference type="Pfam" id="PF26200">
    <property type="entry name" value="Rcat_RNF216"/>
    <property type="match status" value="1"/>
</dbReference>
<reference evidence="10" key="2">
    <citation type="submission" date="2021-03" db="EMBL/GenBank/DDBJ databases">
        <authorList>
            <person name="Alouane T."/>
            <person name="Langin T."/>
            <person name="Bonhomme L."/>
        </authorList>
    </citation>
    <scope>NUCLEOTIDE SEQUENCE</scope>
    <source>
        <strain evidence="10">MDC_Fg202</strain>
    </source>
</reference>
<protein>
    <recommendedName>
        <fullName evidence="9">RING-type domain-containing protein</fullName>
    </recommendedName>
</protein>
<feature type="compositionally biased region" description="Low complexity" evidence="8">
    <location>
        <begin position="873"/>
        <end position="882"/>
    </location>
</feature>
<evidence type="ECO:0000256" key="8">
    <source>
        <dbReference type="SAM" id="MobiDB-lite"/>
    </source>
</evidence>
<dbReference type="AlphaFoldDB" id="A0A4E9DZB5"/>
<evidence type="ECO:0000313" key="10">
    <source>
        <dbReference type="EMBL" id="CAG1966685.1"/>
    </source>
</evidence>
<evidence type="ECO:0000256" key="7">
    <source>
        <dbReference type="ARBA" id="ARBA00022833"/>
    </source>
</evidence>
<feature type="domain" description="RING-type" evidence="9">
    <location>
        <begin position="385"/>
        <end position="607"/>
    </location>
</feature>
<reference evidence="11" key="1">
    <citation type="submission" date="2019-04" db="EMBL/GenBank/DDBJ databases">
        <authorList>
            <person name="Melise S."/>
            <person name="Noan J."/>
            <person name="Okalmin O."/>
        </authorList>
    </citation>
    <scope>NUCLEOTIDE SEQUENCE</scope>
    <source>
        <strain evidence="11">FN9</strain>
    </source>
</reference>
<keyword evidence="6" id="KW-0833">Ubl conjugation pathway</keyword>
<dbReference type="Pfam" id="PF26191">
    <property type="entry name" value="RING-HC_RBR_RNF216"/>
    <property type="match status" value="1"/>
</dbReference>
<evidence type="ECO:0000256" key="1">
    <source>
        <dbReference type="ARBA" id="ARBA00004906"/>
    </source>
</evidence>
<dbReference type="CDD" id="cd16630">
    <property type="entry name" value="RING-HC_RBR_RNF216"/>
    <property type="match status" value="1"/>
</dbReference>
<dbReference type="InterPro" id="IPR047544">
    <property type="entry name" value="RING-HC_RBR_RNF216"/>
</dbReference>
<keyword evidence="4" id="KW-0677">Repeat</keyword>
<dbReference type="InterPro" id="IPR019128">
    <property type="entry name" value="Dcc1"/>
</dbReference>
<dbReference type="CDD" id="cd20339">
    <property type="entry name" value="BRcat_RBR_RNF216"/>
    <property type="match status" value="1"/>
</dbReference>
<evidence type="ECO:0000256" key="2">
    <source>
        <dbReference type="ARBA" id="ARBA00022679"/>
    </source>
</evidence>
<dbReference type="Proteomes" id="UP000746612">
    <property type="component" value="Unassembled WGS sequence"/>
</dbReference>
<dbReference type="CDD" id="cd20353">
    <property type="entry name" value="Rcat_RBR_RNF216"/>
    <property type="match status" value="1"/>
</dbReference>
<feature type="region of interest" description="Disordered" evidence="8">
    <location>
        <begin position="873"/>
        <end position="893"/>
    </location>
</feature>
<proteinExistence type="predicted"/>
<accession>A0A4E9DZB5</accession>
<evidence type="ECO:0000256" key="5">
    <source>
        <dbReference type="ARBA" id="ARBA00022771"/>
    </source>
</evidence>
<dbReference type="InterPro" id="IPR044066">
    <property type="entry name" value="TRIAD_supradom"/>
</dbReference>
<dbReference type="Gene3D" id="1.20.120.1750">
    <property type="match status" value="1"/>
</dbReference>
<dbReference type="EMBL" id="CAAKMV010000138">
    <property type="protein sequence ID" value="VIO59277.1"/>
    <property type="molecule type" value="Genomic_DNA"/>
</dbReference>
<dbReference type="Pfam" id="PF09724">
    <property type="entry name" value="Dcc1"/>
    <property type="match status" value="1"/>
</dbReference>
<organism evidence="11">
    <name type="scientific">Gibberella zeae</name>
    <name type="common">Wheat head blight fungus</name>
    <name type="synonym">Fusarium graminearum</name>
    <dbReference type="NCBI Taxonomy" id="5518"/>
    <lineage>
        <taxon>Eukaryota</taxon>
        <taxon>Fungi</taxon>
        <taxon>Dikarya</taxon>
        <taxon>Ascomycota</taxon>
        <taxon>Pezizomycotina</taxon>
        <taxon>Sordariomycetes</taxon>
        <taxon>Hypocreomycetidae</taxon>
        <taxon>Hypocreales</taxon>
        <taxon>Nectriaceae</taxon>
        <taxon>Fusarium</taxon>
    </lineage>
</organism>
<dbReference type="PANTHER" id="PTHR22770">
    <property type="entry name" value="UBIQUITIN CONJUGATING ENZYME 7 INTERACTING PROTEIN-RELATED"/>
    <property type="match status" value="1"/>
</dbReference>
<evidence type="ECO:0000313" key="11">
    <source>
        <dbReference type="EMBL" id="VIO59277.1"/>
    </source>
</evidence>
<evidence type="ECO:0000256" key="6">
    <source>
        <dbReference type="ARBA" id="ARBA00022786"/>
    </source>
</evidence>
<feature type="compositionally biased region" description="Basic and acidic residues" evidence="8">
    <location>
        <begin position="681"/>
        <end position="692"/>
    </location>
</feature>
<feature type="region of interest" description="Disordered" evidence="8">
    <location>
        <begin position="134"/>
        <end position="155"/>
    </location>
</feature>
<dbReference type="GO" id="GO:0007064">
    <property type="term" value="P:mitotic sister chromatid cohesion"/>
    <property type="evidence" value="ECO:0007669"/>
    <property type="project" value="InterPro"/>
</dbReference>
<dbReference type="PROSITE" id="PS51873">
    <property type="entry name" value="TRIAD"/>
    <property type="match status" value="1"/>
</dbReference>
<dbReference type="GO" id="GO:0016740">
    <property type="term" value="F:transferase activity"/>
    <property type="evidence" value="ECO:0007669"/>
    <property type="project" value="UniProtKB-KW"/>
</dbReference>
<gene>
    <name evidence="11" type="ORF">FUG_LOCUS337084</name>
    <name evidence="10" type="ORF">MDCFG202_LOCUS34101</name>
</gene>
<dbReference type="InterPro" id="IPR047545">
    <property type="entry name" value="BRcat_RBR_RNF216"/>
</dbReference>
<feature type="region of interest" description="Disordered" evidence="8">
    <location>
        <begin position="211"/>
        <end position="230"/>
    </location>
</feature>
<evidence type="ECO:0000256" key="3">
    <source>
        <dbReference type="ARBA" id="ARBA00022723"/>
    </source>
</evidence>
<dbReference type="InterPro" id="IPR051628">
    <property type="entry name" value="LUBAC_E3_Ligases"/>
</dbReference>
<feature type="region of interest" description="Disordered" evidence="8">
    <location>
        <begin position="615"/>
        <end position="705"/>
    </location>
</feature>
<dbReference type="GO" id="GO:0031390">
    <property type="term" value="C:Ctf18 RFC-like complex"/>
    <property type="evidence" value="ECO:0007669"/>
    <property type="project" value="InterPro"/>
</dbReference>
<keyword evidence="3" id="KW-0479">Metal-binding</keyword>
<keyword evidence="7" id="KW-0862">Zinc</keyword>
<evidence type="ECO:0000259" key="9">
    <source>
        <dbReference type="PROSITE" id="PS51873"/>
    </source>
</evidence>